<reference evidence="1 2" key="1">
    <citation type="submission" date="2017-02" db="EMBL/GenBank/DDBJ databases">
        <title>Comparative genomic analysis of Brazilian Leptospira kirschneri strains of different serogroups.</title>
        <authorList>
            <person name="Moreno L.Z."/>
            <person name="Miraglia F."/>
            <person name="Kremer F.S."/>
            <person name="Eslabao M.R."/>
            <person name="Lilenbaum W."/>
            <person name="Dellagostin O.A."/>
            <person name="Moreno A.M."/>
        </authorList>
    </citation>
    <scope>NUCLEOTIDE SEQUENCE [LARGE SCALE GENOMIC DNA]</scope>
    <source>
        <strain evidence="1 2">M110/06</strain>
    </source>
</reference>
<dbReference type="EMBL" id="MVIT01000026">
    <property type="protein sequence ID" value="OOV47527.1"/>
    <property type="molecule type" value="Genomic_DNA"/>
</dbReference>
<proteinExistence type="predicted"/>
<evidence type="ECO:0000313" key="1">
    <source>
        <dbReference type="EMBL" id="OOV47527.1"/>
    </source>
</evidence>
<gene>
    <name evidence="1" type="ORF">B1J93_01010</name>
</gene>
<organism evidence="1 2">
    <name type="scientific">Leptospira kirschneri serovar Pomona</name>
    <dbReference type="NCBI Taxonomy" id="561005"/>
    <lineage>
        <taxon>Bacteria</taxon>
        <taxon>Pseudomonadati</taxon>
        <taxon>Spirochaetota</taxon>
        <taxon>Spirochaetia</taxon>
        <taxon>Leptospirales</taxon>
        <taxon>Leptospiraceae</taxon>
        <taxon>Leptospira</taxon>
    </lineage>
</organism>
<name>A0A1T1E391_9LEPT</name>
<dbReference type="Proteomes" id="UP000191008">
    <property type="component" value="Unassembled WGS sequence"/>
</dbReference>
<comment type="caution">
    <text evidence="1">The sequence shown here is derived from an EMBL/GenBank/DDBJ whole genome shotgun (WGS) entry which is preliminary data.</text>
</comment>
<sequence>MGPIFLQRICRNSDRFILRSKYLCGWLVLYGSRLKLSKTLSQTKAVSLLLTLDRSRLKLSKTLSQTQRLASIGARQIAFYIKTKDNYYIIFSACNFIGQS</sequence>
<dbReference type="AlphaFoldDB" id="A0A1T1E391"/>
<accession>A0A1T1E391</accession>
<evidence type="ECO:0000313" key="2">
    <source>
        <dbReference type="Proteomes" id="UP000191008"/>
    </source>
</evidence>
<protein>
    <submittedName>
        <fullName evidence="1">Uncharacterized protein</fullName>
    </submittedName>
</protein>